<dbReference type="InterPro" id="IPR016181">
    <property type="entry name" value="Acyl_CoA_acyltransferase"/>
</dbReference>
<dbReference type="CDD" id="cd04301">
    <property type="entry name" value="NAT_SF"/>
    <property type="match status" value="1"/>
</dbReference>
<protein>
    <submittedName>
        <fullName evidence="2">GNAT family N-acetyltransferase</fullName>
    </submittedName>
</protein>
<dbReference type="PROSITE" id="PS51186">
    <property type="entry name" value="GNAT"/>
    <property type="match status" value="1"/>
</dbReference>
<sequence>MGLGDTGSRPGAVTPQAPVAASWSADLDAKTLYGLLRLRAEAFIVGQNCAYQDLDGRDLEPGTRHFWIADADGNVVSGLRLLEDPAGEGFWIGRVCTAQAERGQGHAARLIRAVLAEIGGSRCRLNAQAHLKDMYGKLGFVVSGDAFLEDEIPHVPMTWVAGNG</sequence>
<dbReference type="Proteomes" id="UP000295627">
    <property type="component" value="Unassembled WGS sequence"/>
</dbReference>
<feature type="domain" description="N-acetyltransferase" evidence="1">
    <location>
        <begin position="22"/>
        <end position="162"/>
    </location>
</feature>
<dbReference type="Gene3D" id="3.40.630.30">
    <property type="match status" value="1"/>
</dbReference>
<keyword evidence="2" id="KW-0808">Transferase</keyword>
<evidence type="ECO:0000313" key="2">
    <source>
        <dbReference type="EMBL" id="TDH18192.1"/>
    </source>
</evidence>
<dbReference type="GO" id="GO:0016747">
    <property type="term" value="F:acyltransferase activity, transferring groups other than amino-acyl groups"/>
    <property type="evidence" value="ECO:0007669"/>
    <property type="project" value="InterPro"/>
</dbReference>
<dbReference type="InterPro" id="IPR000182">
    <property type="entry name" value="GNAT_dom"/>
</dbReference>
<dbReference type="EMBL" id="RXLR01000022">
    <property type="protein sequence ID" value="TDH18192.1"/>
    <property type="molecule type" value="Genomic_DNA"/>
</dbReference>
<proteinExistence type="predicted"/>
<reference evidence="2 3" key="1">
    <citation type="journal article" date="2019" name="Sci. Rep.">
        <title>Extended insight into the Mycobacterium chelonae-abscessus complex through whole genome sequencing of Mycobacterium salmoniphilum outbreak and Mycobacterium salmoniphilum-like strains.</title>
        <authorList>
            <person name="Behra P.R.K."/>
            <person name="Das S."/>
            <person name="Pettersson B.M.F."/>
            <person name="Shirreff L."/>
            <person name="DuCote T."/>
            <person name="Jacobsson K.G."/>
            <person name="Ennis D.G."/>
            <person name="Kirsebom L.A."/>
        </authorList>
    </citation>
    <scope>NUCLEOTIDE SEQUENCE [LARGE SCALE GENOMIC DNA]</scope>
    <source>
        <strain evidence="2 3">DSM 45524</strain>
    </source>
</reference>
<dbReference type="SUPFAM" id="SSF55729">
    <property type="entry name" value="Acyl-CoA N-acyltransferases (Nat)"/>
    <property type="match status" value="1"/>
</dbReference>
<dbReference type="Pfam" id="PF13673">
    <property type="entry name" value="Acetyltransf_10"/>
    <property type="match status" value="1"/>
</dbReference>
<name>A0A4R5P5A8_9MYCO</name>
<gene>
    <name evidence="2" type="ORF">EJ571_24075</name>
</gene>
<evidence type="ECO:0000259" key="1">
    <source>
        <dbReference type="PROSITE" id="PS51186"/>
    </source>
</evidence>
<organism evidence="2 3">
    <name type="scientific">Mycobacteroides franklinii</name>
    <dbReference type="NCBI Taxonomy" id="948102"/>
    <lineage>
        <taxon>Bacteria</taxon>
        <taxon>Bacillati</taxon>
        <taxon>Actinomycetota</taxon>
        <taxon>Actinomycetes</taxon>
        <taxon>Mycobacteriales</taxon>
        <taxon>Mycobacteriaceae</taxon>
        <taxon>Mycobacteroides</taxon>
    </lineage>
</organism>
<dbReference type="AlphaFoldDB" id="A0A4R5P5A8"/>
<evidence type="ECO:0000313" key="3">
    <source>
        <dbReference type="Proteomes" id="UP000295627"/>
    </source>
</evidence>
<accession>A0A4R5P5A8</accession>
<comment type="caution">
    <text evidence="2">The sequence shown here is derived from an EMBL/GenBank/DDBJ whole genome shotgun (WGS) entry which is preliminary data.</text>
</comment>